<accession>A0ACA9QBA9</accession>
<evidence type="ECO:0000313" key="1">
    <source>
        <dbReference type="EMBL" id="CAG8745443.1"/>
    </source>
</evidence>
<proteinExistence type="predicted"/>
<feature type="non-terminal residue" evidence="1">
    <location>
        <position position="1"/>
    </location>
</feature>
<gene>
    <name evidence="1" type="ORF">ACOLOM_LOCUS12414</name>
</gene>
<protein>
    <submittedName>
        <fullName evidence="1">3264_t:CDS:1</fullName>
    </submittedName>
</protein>
<feature type="non-terminal residue" evidence="1">
    <location>
        <position position="131"/>
    </location>
</feature>
<reference evidence="1" key="1">
    <citation type="submission" date="2021-06" db="EMBL/GenBank/DDBJ databases">
        <authorList>
            <person name="Kallberg Y."/>
            <person name="Tangrot J."/>
            <person name="Rosling A."/>
        </authorList>
    </citation>
    <scope>NUCLEOTIDE SEQUENCE</scope>
    <source>
        <strain evidence="1">CL356</strain>
    </source>
</reference>
<dbReference type="EMBL" id="CAJVPT010050155">
    <property type="protein sequence ID" value="CAG8745443.1"/>
    <property type="molecule type" value="Genomic_DNA"/>
</dbReference>
<dbReference type="Proteomes" id="UP000789525">
    <property type="component" value="Unassembled WGS sequence"/>
</dbReference>
<keyword evidence="2" id="KW-1185">Reference proteome</keyword>
<comment type="caution">
    <text evidence="1">The sequence shown here is derived from an EMBL/GenBank/DDBJ whole genome shotgun (WGS) entry which is preliminary data.</text>
</comment>
<evidence type="ECO:0000313" key="2">
    <source>
        <dbReference type="Proteomes" id="UP000789525"/>
    </source>
</evidence>
<sequence>VTLIPKRSAENTTLKTTNNKGEAVVVPVPKGAFVNVITPALHRNHEFTPERFLGNWPKKAFAPFSLGGRACIGRRFAEVESLVVLSMLVRNYRISIKEEPQFAGETFKQRYERVFKVNDSLTLTPQKLPIT</sequence>
<organism evidence="1 2">
    <name type="scientific">Acaulospora colombiana</name>
    <dbReference type="NCBI Taxonomy" id="27376"/>
    <lineage>
        <taxon>Eukaryota</taxon>
        <taxon>Fungi</taxon>
        <taxon>Fungi incertae sedis</taxon>
        <taxon>Mucoromycota</taxon>
        <taxon>Glomeromycotina</taxon>
        <taxon>Glomeromycetes</taxon>
        <taxon>Diversisporales</taxon>
        <taxon>Acaulosporaceae</taxon>
        <taxon>Acaulospora</taxon>
    </lineage>
</organism>
<name>A0ACA9QBA9_9GLOM</name>